<dbReference type="Proteomes" id="UP000177230">
    <property type="component" value="Unassembled WGS sequence"/>
</dbReference>
<evidence type="ECO:0000313" key="2">
    <source>
        <dbReference type="EMBL" id="OGF09230.1"/>
    </source>
</evidence>
<dbReference type="PANTHER" id="PTHR36966:SF1">
    <property type="entry name" value="REP-ASSOCIATED TYROSINE TRANSPOSASE"/>
    <property type="match status" value="1"/>
</dbReference>
<dbReference type="AlphaFoldDB" id="A0A1F5R448"/>
<comment type="caution">
    <text evidence="2">The sequence shown here is derived from an EMBL/GenBank/DDBJ whole genome shotgun (WGS) entry which is preliminary data.</text>
</comment>
<accession>A0A1F5R448</accession>
<evidence type="ECO:0000259" key="1">
    <source>
        <dbReference type="SMART" id="SM01321"/>
    </source>
</evidence>
<gene>
    <name evidence="2" type="ORF">A2024_05160</name>
</gene>
<dbReference type="GO" id="GO:0004803">
    <property type="term" value="F:transposase activity"/>
    <property type="evidence" value="ECO:0007669"/>
    <property type="project" value="InterPro"/>
</dbReference>
<organism evidence="2 3">
    <name type="scientific">Candidatus Edwardsbacteria bacterium GWF2_54_11</name>
    <dbReference type="NCBI Taxonomy" id="1817851"/>
    <lineage>
        <taxon>Bacteria</taxon>
        <taxon>Candidatus Edwardsiibacteriota</taxon>
    </lineage>
</organism>
<sequence length="158" mass="18799">MNNKEISKDKEHPHFITIVSSARRKILLTGNIPTILIENLAFYRKLHDFKLIGFVIMPDHVHLIIYPQGHNAINTILHDYKSYTAQIINIELKQKGSFWHKGFNDRLIRSHEELNNELRYIHNNPLKAGLVDNIEDYKFSSWQYYEDLIKDDLIDKQW</sequence>
<evidence type="ECO:0000313" key="3">
    <source>
        <dbReference type="Proteomes" id="UP000177230"/>
    </source>
</evidence>
<dbReference type="Pfam" id="PF01797">
    <property type="entry name" value="Y1_Tnp"/>
    <property type="match status" value="1"/>
</dbReference>
<dbReference type="Gene3D" id="3.30.70.1290">
    <property type="entry name" value="Transposase IS200-like"/>
    <property type="match status" value="1"/>
</dbReference>
<dbReference type="NCBIfam" id="NF047646">
    <property type="entry name" value="REP_Tyr_transpos"/>
    <property type="match status" value="1"/>
</dbReference>
<dbReference type="PANTHER" id="PTHR36966">
    <property type="entry name" value="REP-ASSOCIATED TYROSINE TRANSPOSASE"/>
    <property type="match status" value="1"/>
</dbReference>
<proteinExistence type="predicted"/>
<dbReference type="SUPFAM" id="SSF143422">
    <property type="entry name" value="Transposase IS200-like"/>
    <property type="match status" value="1"/>
</dbReference>
<dbReference type="EMBL" id="MFFM01000044">
    <property type="protein sequence ID" value="OGF09230.1"/>
    <property type="molecule type" value="Genomic_DNA"/>
</dbReference>
<dbReference type="GO" id="GO:0043565">
    <property type="term" value="F:sequence-specific DNA binding"/>
    <property type="evidence" value="ECO:0007669"/>
    <property type="project" value="TreeGrafter"/>
</dbReference>
<dbReference type="InterPro" id="IPR052715">
    <property type="entry name" value="RAYT_transposase"/>
</dbReference>
<name>A0A1F5R448_9BACT</name>
<dbReference type="SMART" id="SM01321">
    <property type="entry name" value="Y1_Tnp"/>
    <property type="match status" value="1"/>
</dbReference>
<dbReference type="InterPro" id="IPR036515">
    <property type="entry name" value="Transposase_17_sf"/>
</dbReference>
<feature type="domain" description="Transposase IS200-like" evidence="1">
    <location>
        <begin position="9"/>
        <end position="124"/>
    </location>
</feature>
<protein>
    <recommendedName>
        <fullName evidence="1">Transposase IS200-like domain-containing protein</fullName>
    </recommendedName>
</protein>
<reference evidence="2 3" key="1">
    <citation type="journal article" date="2016" name="Nat. Commun.">
        <title>Thousands of microbial genomes shed light on interconnected biogeochemical processes in an aquifer system.</title>
        <authorList>
            <person name="Anantharaman K."/>
            <person name="Brown C.T."/>
            <person name="Hug L.A."/>
            <person name="Sharon I."/>
            <person name="Castelle C.J."/>
            <person name="Probst A.J."/>
            <person name="Thomas B.C."/>
            <person name="Singh A."/>
            <person name="Wilkins M.J."/>
            <person name="Karaoz U."/>
            <person name="Brodie E.L."/>
            <person name="Williams K.H."/>
            <person name="Hubbard S.S."/>
            <person name="Banfield J.F."/>
        </authorList>
    </citation>
    <scope>NUCLEOTIDE SEQUENCE [LARGE SCALE GENOMIC DNA]</scope>
</reference>
<dbReference type="InterPro" id="IPR002686">
    <property type="entry name" value="Transposase_17"/>
</dbReference>
<dbReference type="GO" id="GO:0006313">
    <property type="term" value="P:DNA transposition"/>
    <property type="evidence" value="ECO:0007669"/>
    <property type="project" value="InterPro"/>
</dbReference>